<proteinExistence type="predicted"/>
<evidence type="ECO:0000313" key="2">
    <source>
        <dbReference type="Proteomes" id="UP001344906"/>
    </source>
</evidence>
<evidence type="ECO:0000313" key="1">
    <source>
        <dbReference type="EMBL" id="GLV60321.1"/>
    </source>
</evidence>
<accession>A0ABQ6G2J3</accession>
<protein>
    <submittedName>
        <fullName evidence="1">Uncharacterized protein</fullName>
    </submittedName>
</protein>
<name>A0ABQ6G2J3_9CHLR</name>
<sequence length="49" mass="5544">MRGLPPLSFLAARKCNKQDAMHRMQPSLVALKELFLEEASKRGQVPHVL</sequence>
<organism evidence="1 2">
    <name type="scientific">Dictyobacter halimunensis</name>
    <dbReference type="NCBI Taxonomy" id="3026934"/>
    <lineage>
        <taxon>Bacteria</taxon>
        <taxon>Bacillati</taxon>
        <taxon>Chloroflexota</taxon>
        <taxon>Ktedonobacteria</taxon>
        <taxon>Ktedonobacterales</taxon>
        <taxon>Dictyobacteraceae</taxon>
        <taxon>Dictyobacter</taxon>
    </lineage>
</organism>
<comment type="caution">
    <text evidence="1">The sequence shown here is derived from an EMBL/GenBank/DDBJ whole genome shotgun (WGS) entry which is preliminary data.</text>
</comment>
<gene>
    <name evidence="1" type="ORF">KDH_71410</name>
</gene>
<reference evidence="1 2" key="1">
    <citation type="submission" date="2023-02" db="EMBL/GenBank/DDBJ databases">
        <title>Dictyobacter halimunensis sp. nov., a new member of the class Ktedonobacteria from forest soil in a geothermal area.</title>
        <authorList>
            <person name="Rachmania M.K."/>
            <person name="Ningsih F."/>
            <person name="Sakai Y."/>
            <person name="Yabe S."/>
            <person name="Yokota A."/>
            <person name="Sjamsuridzal W."/>
        </authorList>
    </citation>
    <scope>NUCLEOTIDE SEQUENCE [LARGE SCALE GENOMIC DNA]</scope>
    <source>
        <strain evidence="1 2">S3.2.2.5</strain>
    </source>
</reference>
<keyword evidence="2" id="KW-1185">Reference proteome</keyword>
<dbReference type="Proteomes" id="UP001344906">
    <property type="component" value="Unassembled WGS sequence"/>
</dbReference>
<dbReference type="EMBL" id="BSRI01000002">
    <property type="protein sequence ID" value="GLV60321.1"/>
    <property type="molecule type" value="Genomic_DNA"/>
</dbReference>